<dbReference type="PANTHER" id="PTHR10996">
    <property type="entry name" value="2-HYDROXYACID DEHYDROGENASE-RELATED"/>
    <property type="match status" value="1"/>
</dbReference>
<evidence type="ECO:0000313" key="3">
    <source>
        <dbReference type="EMBL" id="TLU71492.1"/>
    </source>
</evidence>
<proteinExistence type="predicted"/>
<dbReference type="GO" id="GO:0016491">
    <property type="term" value="F:oxidoreductase activity"/>
    <property type="evidence" value="ECO:0007669"/>
    <property type="project" value="UniProtKB-KW"/>
</dbReference>
<dbReference type="Gene3D" id="3.40.50.720">
    <property type="entry name" value="NAD(P)-binding Rossmann-like Domain"/>
    <property type="match status" value="2"/>
</dbReference>
<dbReference type="OrthoDB" id="9793626at2"/>
<organism evidence="3 4">
    <name type="scientific">Lichenicoccus roseus</name>
    <dbReference type="NCBI Taxonomy" id="2683649"/>
    <lineage>
        <taxon>Bacteria</taxon>
        <taxon>Pseudomonadati</taxon>
        <taxon>Pseudomonadota</taxon>
        <taxon>Alphaproteobacteria</taxon>
        <taxon>Acetobacterales</taxon>
        <taxon>Acetobacteraceae</taxon>
        <taxon>Lichenicoccus</taxon>
    </lineage>
</organism>
<evidence type="ECO:0000313" key="4">
    <source>
        <dbReference type="Proteomes" id="UP000305654"/>
    </source>
</evidence>
<dbReference type="InterPro" id="IPR006140">
    <property type="entry name" value="D-isomer_DH_NAD-bd"/>
</dbReference>
<dbReference type="InterPro" id="IPR036291">
    <property type="entry name" value="NAD(P)-bd_dom_sf"/>
</dbReference>
<dbReference type="RefSeq" id="WP_138327130.1">
    <property type="nucleotide sequence ID" value="NZ_VCDI01000006.1"/>
</dbReference>
<evidence type="ECO:0000256" key="1">
    <source>
        <dbReference type="ARBA" id="ARBA00023002"/>
    </source>
</evidence>
<keyword evidence="4" id="KW-1185">Reference proteome</keyword>
<dbReference type="EMBL" id="VCDI01000006">
    <property type="protein sequence ID" value="TLU71492.1"/>
    <property type="molecule type" value="Genomic_DNA"/>
</dbReference>
<protein>
    <submittedName>
        <fullName evidence="3">Hydroxyacid dehydrogenase</fullName>
    </submittedName>
</protein>
<dbReference type="CDD" id="cd12167">
    <property type="entry name" value="2-Hacid_dh_8"/>
    <property type="match status" value="1"/>
</dbReference>
<dbReference type="SUPFAM" id="SSF51735">
    <property type="entry name" value="NAD(P)-binding Rossmann-fold domains"/>
    <property type="match status" value="1"/>
</dbReference>
<reference evidence="3 4" key="1">
    <citation type="submission" date="2019-05" db="EMBL/GenBank/DDBJ databases">
        <authorList>
            <person name="Pankratov T."/>
            <person name="Grouzdev D."/>
        </authorList>
    </citation>
    <scope>NUCLEOTIDE SEQUENCE [LARGE SCALE GENOMIC DNA]</scope>
    <source>
        <strain evidence="3 4">KEBCLARHB70R</strain>
    </source>
</reference>
<dbReference type="InterPro" id="IPR050223">
    <property type="entry name" value="D-isomer_2-hydroxyacid_DH"/>
</dbReference>
<feature type="domain" description="D-isomer specific 2-hydroxyacid dehydrogenase NAD-binding" evidence="2">
    <location>
        <begin position="116"/>
        <end position="293"/>
    </location>
</feature>
<dbReference type="GO" id="GO:0051287">
    <property type="term" value="F:NAD binding"/>
    <property type="evidence" value="ECO:0007669"/>
    <property type="project" value="InterPro"/>
</dbReference>
<comment type="caution">
    <text evidence="3">The sequence shown here is derived from an EMBL/GenBank/DDBJ whole genome shotgun (WGS) entry which is preliminary data.</text>
</comment>
<name>A0A5R9J1R2_9PROT</name>
<sequence>MTTRPLILLDPHPRASTDIFDDETRRALDGLGEIVEHAGGPMPAALVEQHLPRASLLLGQTDLPAERLARAPNLRGVINVETNFLANIDYETCFSRGIHVLTPGSAFAPVVAEMALAMAIDLARGITGADRAMRAGDEAWGLAGNTGCFMFSGSAVGLVGYGDLGRALHRLLAPFGCRVRAFDPWLPDYFLRAQGVEPTSLDEVLAQSRTVFVFAGVSSENAGFIARPQFETMQPGSSFLLLSRAAVVDFPEMLRQARIGRLRVATDVFPSEPLAADDPARSTPNLLLSAHRAGALVEALHDIGRQAVADAGLILRGLAPVVCRRAQRETVGRSRSKPIEMS</sequence>
<dbReference type="SUPFAM" id="SSF52283">
    <property type="entry name" value="Formate/glycerate dehydrogenase catalytic domain-like"/>
    <property type="match status" value="1"/>
</dbReference>
<accession>A0A5R9J1R2</accession>
<keyword evidence="1" id="KW-0560">Oxidoreductase</keyword>
<dbReference type="Pfam" id="PF02826">
    <property type="entry name" value="2-Hacid_dh_C"/>
    <property type="match status" value="1"/>
</dbReference>
<dbReference type="Proteomes" id="UP000305654">
    <property type="component" value="Unassembled WGS sequence"/>
</dbReference>
<gene>
    <name evidence="3" type="ORF">FE263_16495</name>
</gene>
<dbReference type="AlphaFoldDB" id="A0A5R9J1R2"/>
<evidence type="ECO:0000259" key="2">
    <source>
        <dbReference type="Pfam" id="PF02826"/>
    </source>
</evidence>